<gene>
    <name evidence="9" type="ORF">IPH26_11545</name>
</gene>
<evidence type="ECO:0000256" key="2">
    <source>
        <dbReference type="ARBA" id="ARBA00001946"/>
    </source>
</evidence>
<dbReference type="GO" id="GO:0008934">
    <property type="term" value="F:inositol monophosphate 1-phosphatase activity"/>
    <property type="evidence" value="ECO:0007669"/>
    <property type="project" value="InterPro"/>
</dbReference>
<dbReference type="EMBL" id="JADJEV010000003">
    <property type="protein sequence ID" value="MBK6973536.1"/>
    <property type="molecule type" value="Genomic_DNA"/>
</dbReference>
<evidence type="ECO:0000313" key="9">
    <source>
        <dbReference type="EMBL" id="MBK6973536.1"/>
    </source>
</evidence>
<feature type="binding site" evidence="7">
    <location>
        <position position="85"/>
    </location>
    <ligand>
        <name>Mg(2+)</name>
        <dbReference type="ChEBI" id="CHEBI:18420"/>
        <label>1</label>
        <note>catalytic</note>
    </ligand>
</feature>
<dbReference type="Pfam" id="PF00459">
    <property type="entry name" value="Inositol_P"/>
    <property type="match status" value="1"/>
</dbReference>
<dbReference type="InterPro" id="IPR020550">
    <property type="entry name" value="Inositol_monophosphatase_CS"/>
</dbReference>
<comment type="cofactor">
    <cofactor evidence="2 7 8">
        <name>Mg(2+)</name>
        <dbReference type="ChEBI" id="CHEBI:18420"/>
    </cofactor>
</comment>
<evidence type="ECO:0000313" key="10">
    <source>
        <dbReference type="Proteomes" id="UP000807785"/>
    </source>
</evidence>
<dbReference type="CDD" id="cd01639">
    <property type="entry name" value="IMPase"/>
    <property type="match status" value="1"/>
</dbReference>
<comment type="similarity">
    <text evidence="3 8">Belongs to the inositol monophosphatase superfamily.</text>
</comment>
<reference evidence="9" key="1">
    <citation type="submission" date="2020-10" db="EMBL/GenBank/DDBJ databases">
        <title>Connecting structure to function with the recovery of over 1000 high-quality activated sludge metagenome-assembled genomes encoding full-length rRNA genes using long-read sequencing.</title>
        <authorList>
            <person name="Singleton C.M."/>
            <person name="Petriglieri F."/>
            <person name="Kristensen J.M."/>
            <person name="Kirkegaard R.H."/>
            <person name="Michaelsen T.Y."/>
            <person name="Andersen M.H."/>
            <person name="Karst S.M."/>
            <person name="Dueholm M.S."/>
            <person name="Nielsen P.H."/>
            <person name="Albertsen M."/>
        </authorList>
    </citation>
    <scope>NUCLEOTIDE SEQUENCE</scope>
    <source>
        <strain evidence="9">Bjer_18-Q3-R1-45_BAT3C.347</strain>
    </source>
</reference>
<dbReference type="GO" id="GO:0046872">
    <property type="term" value="F:metal ion binding"/>
    <property type="evidence" value="ECO:0007669"/>
    <property type="project" value="UniProtKB-KW"/>
</dbReference>
<dbReference type="FunFam" id="3.30.540.10:FF:000003">
    <property type="entry name" value="Inositol-1-monophosphatase"/>
    <property type="match status" value="1"/>
</dbReference>
<dbReference type="GO" id="GO:0007165">
    <property type="term" value="P:signal transduction"/>
    <property type="evidence" value="ECO:0007669"/>
    <property type="project" value="TreeGrafter"/>
</dbReference>
<dbReference type="SUPFAM" id="SSF56655">
    <property type="entry name" value="Carbohydrate phosphatase"/>
    <property type="match status" value="1"/>
</dbReference>
<keyword evidence="6 7" id="KW-0460">Magnesium</keyword>
<dbReference type="PROSITE" id="PS00629">
    <property type="entry name" value="IMP_1"/>
    <property type="match status" value="1"/>
</dbReference>
<feature type="binding site" evidence="7">
    <location>
        <position position="67"/>
    </location>
    <ligand>
        <name>Mg(2+)</name>
        <dbReference type="ChEBI" id="CHEBI:18420"/>
        <label>1</label>
        <note>catalytic</note>
    </ligand>
</feature>
<keyword evidence="4 7" id="KW-0479">Metal-binding</keyword>
<evidence type="ECO:0000256" key="5">
    <source>
        <dbReference type="ARBA" id="ARBA00022801"/>
    </source>
</evidence>
<evidence type="ECO:0000256" key="1">
    <source>
        <dbReference type="ARBA" id="ARBA00001033"/>
    </source>
</evidence>
<dbReference type="GO" id="GO:0006020">
    <property type="term" value="P:inositol metabolic process"/>
    <property type="evidence" value="ECO:0007669"/>
    <property type="project" value="TreeGrafter"/>
</dbReference>
<dbReference type="PROSITE" id="PS00630">
    <property type="entry name" value="IMP_2"/>
    <property type="match status" value="1"/>
</dbReference>
<dbReference type="Gene3D" id="3.40.190.80">
    <property type="match status" value="1"/>
</dbReference>
<dbReference type="PRINTS" id="PR01959">
    <property type="entry name" value="SBIMPHPHTASE"/>
</dbReference>
<comment type="caution">
    <text evidence="9">The sequence shown here is derived from an EMBL/GenBank/DDBJ whole genome shotgun (WGS) entry which is preliminary data.</text>
</comment>
<dbReference type="GO" id="GO:0046854">
    <property type="term" value="P:phosphatidylinositol phosphate biosynthetic process"/>
    <property type="evidence" value="ECO:0007669"/>
    <property type="project" value="InterPro"/>
</dbReference>
<dbReference type="PRINTS" id="PR00377">
    <property type="entry name" value="IMPHPHTASES"/>
</dbReference>
<organism evidence="9 10">
    <name type="scientific">Candidatus Methylophosphatis roskildensis</name>
    <dbReference type="NCBI Taxonomy" id="2899263"/>
    <lineage>
        <taxon>Bacteria</taxon>
        <taxon>Pseudomonadati</taxon>
        <taxon>Pseudomonadota</taxon>
        <taxon>Betaproteobacteria</taxon>
        <taxon>Nitrosomonadales</taxon>
        <taxon>Sterolibacteriaceae</taxon>
        <taxon>Candidatus Methylophosphatis</taxon>
    </lineage>
</organism>
<dbReference type="AlphaFoldDB" id="A0A9D7E4B0"/>
<sequence>MHPALTIAVKAARRAGHIINRASTDLDLIKVSSKRQNDFVTEVDKAAEAAIIEVLREAYPDHAILAEESGATAGRGGSEFQWIIDPLDGTTNFIHGFPQYAVSIALAHKGQIQQSVVYDPTRNELFTASRGRGAFLNDKRIRVSRHTRLDESLIGTGFPYRVWDHVDAYLAMFRDLMQKTAGLRRPGAAALDLAYVACGRLDGFYEIGLSPWDMAGGALLITESGGLIGDLTGEANWLFGGNLVAGNPKVFALLLQAIAPHLTPALRAAHNPANA</sequence>
<evidence type="ECO:0000256" key="8">
    <source>
        <dbReference type="RuleBase" id="RU364068"/>
    </source>
</evidence>
<dbReference type="Gene3D" id="3.30.540.10">
    <property type="entry name" value="Fructose-1,6-Bisphosphatase, subunit A, domain 1"/>
    <property type="match status" value="1"/>
</dbReference>
<evidence type="ECO:0000256" key="3">
    <source>
        <dbReference type="ARBA" id="ARBA00009759"/>
    </source>
</evidence>
<feature type="binding site" evidence="7">
    <location>
        <position position="213"/>
    </location>
    <ligand>
        <name>Mg(2+)</name>
        <dbReference type="ChEBI" id="CHEBI:18420"/>
        <label>1</label>
        <note>catalytic</note>
    </ligand>
</feature>
<proteinExistence type="inferred from homology"/>
<comment type="catalytic activity">
    <reaction evidence="1 8">
        <text>a myo-inositol phosphate + H2O = myo-inositol + phosphate</text>
        <dbReference type="Rhea" id="RHEA:24056"/>
        <dbReference type="ChEBI" id="CHEBI:15377"/>
        <dbReference type="ChEBI" id="CHEBI:17268"/>
        <dbReference type="ChEBI" id="CHEBI:43474"/>
        <dbReference type="ChEBI" id="CHEBI:84139"/>
        <dbReference type="EC" id="3.1.3.25"/>
    </reaction>
</comment>
<dbReference type="PANTHER" id="PTHR20854:SF4">
    <property type="entry name" value="INOSITOL-1-MONOPHOSPHATASE-RELATED"/>
    <property type="match status" value="1"/>
</dbReference>
<dbReference type="Proteomes" id="UP000807785">
    <property type="component" value="Unassembled WGS sequence"/>
</dbReference>
<protein>
    <recommendedName>
        <fullName evidence="8">Inositol-1-monophosphatase</fullName>
        <ecNumber evidence="8">3.1.3.25</ecNumber>
    </recommendedName>
</protein>
<dbReference type="InterPro" id="IPR022337">
    <property type="entry name" value="Inositol_monophosphatase_SuhB"/>
</dbReference>
<dbReference type="InterPro" id="IPR000760">
    <property type="entry name" value="Inositol_monophosphatase-like"/>
</dbReference>
<evidence type="ECO:0000256" key="7">
    <source>
        <dbReference type="PIRSR" id="PIRSR600760-2"/>
    </source>
</evidence>
<dbReference type="InterPro" id="IPR020583">
    <property type="entry name" value="Inositol_monoP_metal-BS"/>
</dbReference>
<dbReference type="PANTHER" id="PTHR20854">
    <property type="entry name" value="INOSITOL MONOPHOSPHATASE"/>
    <property type="match status" value="1"/>
</dbReference>
<feature type="binding site" evidence="7">
    <location>
        <position position="88"/>
    </location>
    <ligand>
        <name>Mg(2+)</name>
        <dbReference type="ChEBI" id="CHEBI:18420"/>
        <label>1</label>
        <note>catalytic</note>
    </ligand>
</feature>
<name>A0A9D7E4B0_9PROT</name>
<dbReference type="InterPro" id="IPR033942">
    <property type="entry name" value="IMPase"/>
</dbReference>
<accession>A0A9D7E4B0</accession>
<keyword evidence="5 8" id="KW-0378">Hydrolase</keyword>
<evidence type="ECO:0000256" key="4">
    <source>
        <dbReference type="ARBA" id="ARBA00022723"/>
    </source>
</evidence>
<evidence type="ECO:0000256" key="6">
    <source>
        <dbReference type="ARBA" id="ARBA00022842"/>
    </source>
</evidence>
<dbReference type="EC" id="3.1.3.25" evidence="8"/>
<feature type="binding site" evidence="7">
    <location>
        <position position="87"/>
    </location>
    <ligand>
        <name>Mg(2+)</name>
        <dbReference type="ChEBI" id="CHEBI:18420"/>
        <label>1</label>
        <note>catalytic</note>
    </ligand>
</feature>